<evidence type="ECO:0000313" key="2">
    <source>
        <dbReference type="Proteomes" id="UP000053989"/>
    </source>
</evidence>
<organism evidence="1 2">
    <name type="scientific">Scleroderma citrinum Foug A</name>
    <dbReference type="NCBI Taxonomy" id="1036808"/>
    <lineage>
        <taxon>Eukaryota</taxon>
        <taxon>Fungi</taxon>
        <taxon>Dikarya</taxon>
        <taxon>Basidiomycota</taxon>
        <taxon>Agaricomycotina</taxon>
        <taxon>Agaricomycetes</taxon>
        <taxon>Agaricomycetidae</taxon>
        <taxon>Boletales</taxon>
        <taxon>Sclerodermatineae</taxon>
        <taxon>Sclerodermataceae</taxon>
        <taxon>Scleroderma</taxon>
    </lineage>
</organism>
<keyword evidence="2" id="KW-1185">Reference proteome</keyword>
<protein>
    <recommendedName>
        <fullName evidence="3">Piwi domain-containing protein</fullName>
    </recommendedName>
</protein>
<dbReference type="SUPFAM" id="SSF53098">
    <property type="entry name" value="Ribonuclease H-like"/>
    <property type="match status" value="1"/>
</dbReference>
<accession>A0A0C3E310</accession>
<gene>
    <name evidence="1" type="ORF">SCLCIDRAFT_1214666</name>
</gene>
<sequence length="155" mass="18145">MMIERLDLYKRKNKDRLPKHVLVYRGGVSEVYRCRHIFLPISFVAGPIQAHPRERTSPNREDFLRSLINLGSRFYPTSADQATIDRNPLPGTVVDRGVTAVYNFYFFLQGTLCRCMYLWLTPEVKRTETCGELLDLRTIMLFMMRSDSTRTDFRG</sequence>
<evidence type="ECO:0000313" key="1">
    <source>
        <dbReference type="EMBL" id="KIM62874.1"/>
    </source>
</evidence>
<dbReference type="STRING" id="1036808.A0A0C3E310"/>
<dbReference type="AlphaFoldDB" id="A0A0C3E310"/>
<proteinExistence type="predicted"/>
<name>A0A0C3E310_9AGAM</name>
<reference evidence="1 2" key="1">
    <citation type="submission" date="2014-04" db="EMBL/GenBank/DDBJ databases">
        <authorList>
            <consortium name="DOE Joint Genome Institute"/>
            <person name="Kuo A."/>
            <person name="Kohler A."/>
            <person name="Nagy L.G."/>
            <person name="Floudas D."/>
            <person name="Copeland A."/>
            <person name="Barry K.W."/>
            <person name="Cichocki N."/>
            <person name="Veneault-Fourrey C."/>
            <person name="LaButti K."/>
            <person name="Lindquist E.A."/>
            <person name="Lipzen A."/>
            <person name="Lundell T."/>
            <person name="Morin E."/>
            <person name="Murat C."/>
            <person name="Sun H."/>
            <person name="Tunlid A."/>
            <person name="Henrissat B."/>
            <person name="Grigoriev I.V."/>
            <person name="Hibbett D.S."/>
            <person name="Martin F."/>
            <person name="Nordberg H.P."/>
            <person name="Cantor M.N."/>
            <person name="Hua S.X."/>
        </authorList>
    </citation>
    <scope>NUCLEOTIDE SEQUENCE [LARGE SCALE GENOMIC DNA]</scope>
    <source>
        <strain evidence="1 2">Foug A</strain>
    </source>
</reference>
<dbReference type="InParanoid" id="A0A0C3E310"/>
<dbReference type="InterPro" id="IPR036397">
    <property type="entry name" value="RNaseH_sf"/>
</dbReference>
<dbReference type="Proteomes" id="UP000053989">
    <property type="component" value="Unassembled WGS sequence"/>
</dbReference>
<dbReference type="EMBL" id="KN822039">
    <property type="protein sequence ID" value="KIM62874.1"/>
    <property type="molecule type" value="Genomic_DNA"/>
</dbReference>
<dbReference type="Gene3D" id="3.30.420.10">
    <property type="entry name" value="Ribonuclease H-like superfamily/Ribonuclease H"/>
    <property type="match status" value="1"/>
</dbReference>
<dbReference type="HOGENOM" id="CLU_1696531_0_0_1"/>
<dbReference type="OrthoDB" id="10252740at2759"/>
<evidence type="ECO:0008006" key="3">
    <source>
        <dbReference type="Google" id="ProtNLM"/>
    </source>
</evidence>
<dbReference type="GO" id="GO:0003676">
    <property type="term" value="F:nucleic acid binding"/>
    <property type="evidence" value="ECO:0007669"/>
    <property type="project" value="InterPro"/>
</dbReference>
<reference evidence="2" key="2">
    <citation type="submission" date="2015-01" db="EMBL/GenBank/DDBJ databases">
        <title>Evolutionary Origins and Diversification of the Mycorrhizal Mutualists.</title>
        <authorList>
            <consortium name="DOE Joint Genome Institute"/>
            <consortium name="Mycorrhizal Genomics Consortium"/>
            <person name="Kohler A."/>
            <person name="Kuo A."/>
            <person name="Nagy L.G."/>
            <person name="Floudas D."/>
            <person name="Copeland A."/>
            <person name="Barry K.W."/>
            <person name="Cichocki N."/>
            <person name="Veneault-Fourrey C."/>
            <person name="LaButti K."/>
            <person name="Lindquist E.A."/>
            <person name="Lipzen A."/>
            <person name="Lundell T."/>
            <person name="Morin E."/>
            <person name="Murat C."/>
            <person name="Riley R."/>
            <person name="Ohm R."/>
            <person name="Sun H."/>
            <person name="Tunlid A."/>
            <person name="Henrissat B."/>
            <person name="Grigoriev I.V."/>
            <person name="Hibbett D.S."/>
            <person name="Martin F."/>
        </authorList>
    </citation>
    <scope>NUCLEOTIDE SEQUENCE [LARGE SCALE GENOMIC DNA]</scope>
    <source>
        <strain evidence="2">Foug A</strain>
    </source>
</reference>
<dbReference type="InterPro" id="IPR012337">
    <property type="entry name" value="RNaseH-like_sf"/>
</dbReference>